<comment type="caution">
    <text evidence="1">The sequence shown here is derived from an EMBL/GenBank/DDBJ whole genome shotgun (WGS) entry which is preliminary data.</text>
</comment>
<sequence>MIGTYKLSAKPSLFFEGEFKGELRGVAFLATCSTETMQWFSINCGQFERAFSMLMPRRFATEMVDTLTRGEDIEFPGLYEQEQFGCGFHYEWSPVLSTLGSSTVRPLASPTRSPVLANNPSNV</sequence>
<accession>A0A852VF61</accession>
<reference evidence="1 2" key="1">
    <citation type="submission" date="2020-07" db="EMBL/GenBank/DDBJ databases">
        <title>Genomic Encyclopedia of Type Strains, Phase IV (KMG-V): Genome sequencing to study the core and pangenomes of soil and plant-associated prokaryotes.</title>
        <authorList>
            <person name="Whitman W."/>
        </authorList>
    </citation>
    <scope>NUCLEOTIDE SEQUENCE [LARGE SCALE GENOMIC DNA]</scope>
    <source>
        <strain evidence="1 2">M8UP22</strain>
    </source>
</reference>
<protein>
    <submittedName>
        <fullName evidence="1">Uncharacterized protein</fullName>
    </submittedName>
</protein>
<proteinExistence type="predicted"/>
<name>A0A852VF61_9BACT</name>
<dbReference type="AlphaFoldDB" id="A0A852VF61"/>
<dbReference type="Proteomes" id="UP000564385">
    <property type="component" value="Unassembled WGS sequence"/>
</dbReference>
<evidence type="ECO:0000313" key="2">
    <source>
        <dbReference type="Proteomes" id="UP000564385"/>
    </source>
</evidence>
<dbReference type="EMBL" id="JACCCU010000002">
    <property type="protein sequence ID" value="NYF91488.1"/>
    <property type="molecule type" value="Genomic_DNA"/>
</dbReference>
<gene>
    <name evidence="1" type="ORF">HDF08_003590</name>
</gene>
<organism evidence="1 2">
    <name type="scientific">Tunturiibacter lichenicola</name>
    <dbReference type="NCBI Taxonomy" id="2051959"/>
    <lineage>
        <taxon>Bacteria</taxon>
        <taxon>Pseudomonadati</taxon>
        <taxon>Acidobacteriota</taxon>
        <taxon>Terriglobia</taxon>
        <taxon>Terriglobales</taxon>
        <taxon>Acidobacteriaceae</taxon>
        <taxon>Tunturiibacter</taxon>
    </lineage>
</organism>
<evidence type="ECO:0000313" key="1">
    <source>
        <dbReference type="EMBL" id="NYF91488.1"/>
    </source>
</evidence>